<keyword evidence="2" id="KW-1185">Reference proteome</keyword>
<proteinExistence type="predicted"/>
<name>A0ABQ9UG64_SAGOE</name>
<comment type="caution">
    <text evidence="1">The sequence shown here is derived from an EMBL/GenBank/DDBJ whole genome shotgun (WGS) entry which is preliminary data.</text>
</comment>
<evidence type="ECO:0000313" key="1">
    <source>
        <dbReference type="EMBL" id="KAK2096041.1"/>
    </source>
</evidence>
<gene>
    <name evidence="1" type="ORF">P7K49_025075</name>
</gene>
<dbReference type="Proteomes" id="UP001266305">
    <property type="component" value="Unassembled WGS sequence"/>
</dbReference>
<dbReference type="EMBL" id="JASSZA010000012">
    <property type="protein sequence ID" value="KAK2096041.1"/>
    <property type="molecule type" value="Genomic_DNA"/>
</dbReference>
<protein>
    <submittedName>
        <fullName evidence="1">Uncharacterized protein</fullName>
    </submittedName>
</protein>
<evidence type="ECO:0000313" key="2">
    <source>
        <dbReference type="Proteomes" id="UP001266305"/>
    </source>
</evidence>
<accession>A0ABQ9UG64</accession>
<sequence>MLSLELADQDSMPRMLQRNHISLNYAEISDYVTDAVIKSRHLAVCIGNQSDGASPDEDSVPAYEKVKYLLEIAKQDMQSQMEGVFLQLAGKEYVTLCSLESHRGDTVGSTIRAAPSCVHLGLCLEGILPGWELHGQTPETRPGQQTASFVRDISGGHSEWKAAPLSMSGALLLSGDCLALHVSALPRTVPDGAGSTEGLSPKPPRII</sequence>
<organism evidence="1 2">
    <name type="scientific">Saguinus oedipus</name>
    <name type="common">Cotton-top tamarin</name>
    <name type="synonym">Oedipomidas oedipus</name>
    <dbReference type="NCBI Taxonomy" id="9490"/>
    <lineage>
        <taxon>Eukaryota</taxon>
        <taxon>Metazoa</taxon>
        <taxon>Chordata</taxon>
        <taxon>Craniata</taxon>
        <taxon>Vertebrata</taxon>
        <taxon>Euteleostomi</taxon>
        <taxon>Mammalia</taxon>
        <taxon>Eutheria</taxon>
        <taxon>Euarchontoglires</taxon>
        <taxon>Primates</taxon>
        <taxon>Haplorrhini</taxon>
        <taxon>Platyrrhini</taxon>
        <taxon>Cebidae</taxon>
        <taxon>Callitrichinae</taxon>
        <taxon>Saguinus</taxon>
    </lineage>
</organism>
<reference evidence="1 2" key="1">
    <citation type="submission" date="2023-05" db="EMBL/GenBank/DDBJ databases">
        <title>B98-5 Cell Line De Novo Hybrid Assembly: An Optical Mapping Approach.</title>
        <authorList>
            <person name="Kananen K."/>
            <person name="Auerbach J.A."/>
            <person name="Kautto E."/>
            <person name="Blachly J.S."/>
        </authorList>
    </citation>
    <scope>NUCLEOTIDE SEQUENCE [LARGE SCALE GENOMIC DNA]</scope>
    <source>
        <strain evidence="1">B95-8</strain>
        <tissue evidence="1">Cell line</tissue>
    </source>
</reference>